<sequence length="257" mass="28934">MLQNKLGFKGATHQEEAERNWMECLNLCMTRIKSATLEPDCDDSTVMKLHIQSVDDVYCALQILAVSKDKDFLDMHLIKKNFWPLLNSWSHHLVLNSNAEDGKTVSDACMIGVLRGVTSCLTAMIACQKVKHPSQNVFNLAVIYFGTICKLLLSFTVQYKKTAPITVQCATIATVMALSFCDPDESYTRVHLWLASTQSDVPTKPKAKNDRSHPHLNQLAALYHDCSLRKMAHWMEGRAKNLDPSQHGKTLTQLLWG</sequence>
<evidence type="ECO:0000313" key="3">
    <source>
        <dbReference type="Proteomes" id="UP000007875"/>
    </source>
</evidence>
<dbReference type="GeneTree" id="ENSGT00530000068398"/>
<dbReference type="Proteomes" id="UP000007875">
    <property type="component" value="Unassembled WGS sequence"/>
</dbReference>
<evidence type="ECO:0000259" key="1">
    <source>
        <dbReference type="Pfam" id="PF25817"/>
    </source>
</evidence>
<dbReference type="InterPro" id="IPR057881">
    <property type="entry name" value="ICE1_C"/>
</dbReference>
<dbReference type="HOGENOM" id="CLU_1081665_0_0_1"/>
<feature type="domain" description="Little elongation complex subunit 1 C-terminal" evidence="1">
    <location>
        <begin position="56"/>
        <end position="203"/>
    </location>
</feature>
<reference evidence="2" key="2">
    <citation type="submission" date="2025-08" db="UniProtKB">
        <authorList>
            <consortium name="Ensembl"/>
        </authorList>
    </citation>
    <scope>IDENTIFICATION</scope>
</reference>
<reference evidence="3" key="1">
    <citation type="submission" date="2003-08" db="EMBL/GenBank/DDBJ databases">
        <authorList>
            <person name="Birren B."/>
            <person name="Nusbaum C."/>
            <person name="Abebe A."/>
            <person name="Abouelleil A."/>
            <person name="Adekoya E."/>
            <person name="Ait-zahra M."/>
            <person name="Allen N."/>
            <person name="Allen T."/>
            <person name="An P."/>
            <person name="Anderson M."/>
            <person name="Anderson S."/>
            <person name="Arachchi H."/>
            <person name="Armbruster J."/>
            <person name="Bachantsang P."/>
            <person name="Baldwin J."/>
            <person name="Barry A."/>
            <person name="Bayul T."/>
            <person name="Blitshsteyn B."/>
            <person name="Bloom T."/>
            <person name="Blye J."/>
            <person name="Boguslavskiy L."/>
            <person name="Borowsky M."/>
            <person name="Boukhgalter B."/>
            <person name="Brunache A."/>
            <person name="Butler J."/>
            <person name="Calixte N."/>
            <person name="Calvo S."/>
            <person name="Camarata J."/>
            <person name="Campo K."/>
            <person name="Chang J."/>
            <person name="Cheshatsang Y."/>
            <person name="Citroen M."/>
            <person name="Collymore A."/>
            <person name="Considine T."/>
            <person name="Cook A."/>
            <person name="Cooke P."/>
            <person name="Corum B."/>
            <person name="Cuomo C."/>
            <person name="David R."/>
            <person name="Dawoe T."/>
            <person name="Degray S."/>
            <person name="Dodge S."/>
            <person name="Dooley K."/>
            <person name="Dorje P."/>
            <person name="Dorjee K."/>
            <person name="Dorris L."/>
            <person name="Duffey N."/>
            <person name="Dupes A."/>
            <person name="Elkins T."/>
            <person name="Engels R."/>
            <person name="Erickson J."/>
            <person name="Farina A."/>
            <person name="Faro S."/>
            <person name="Ferreira P."/>
            <person name="Fischer H."/>
            <person name="Fitzgerald M."/>
            <person name="Foley K."/>
            <person name="Gage D."/>
            <person name="Galagan J."/>
            <person name="Gearin G."/>
            <person name="Gnerre S."/>
            <person name="Gnirke A."/>
            <person name="Goyette A."/>
            <person name="Graham J."/>
            <person name="Grandbois E."/>
            <person name="Gyaltsen K."/>
            <person name="Hafez N."/>
            <person name="Hagopian D."/>
            <person name="Hagos B."/>
            <person name="Hall J."/>
            <person name="Hatcher B."/>
            <person name="Heller A."/>
            <person name="Higgins H."/>
            <person name="Honan T."/>
            <person name="Horn A."/>
            <person name="Houde N."/>
            <person name="Hughes L."/>
            <person name="Hulme W."/>
            <person name="Husby E."/>
            <person name="Iliev I."/>
            <person name="Jaffe D."/>
            <person name="Jones C."/>
            <person name="Kamal M."/>
            <person name="Kamat A."/>
            <person name="Kamvysselis M."/>
            <person name="Karlsson E."/>
            <person name="Kells C."/>
            <person name="Kieu A."/>
            <person name="Kisner P."/>
            <person name="Kodira C."/>
            <person name="Kulbokas E."/>
            <person name="Labutti K."/>
            <person name="Lama D."/>
            <person name="Landers T."/>
            <person name="Leger J."/>
            <person name="Levine S."/>
            <person name="Lewis D."/>
            <person name="Lewis T."/>
            <person name="Lindblad-toh K."/>
            <person name="Liu X."/>
            <person name="Lokyitsang T."/>
            <person name="Lokyitsang Y."/>
            <person name="Lucien O."/>
            <person name="Lui A."/>
            <person name="Ma L.J."/>
            <person name="Mabbitt R."/>
            <person name="Macdonald J."/>
            <person name="Maclean C."/>
            <person name="Major J."/>
            <person name="Manning J."/>
            <person name="Marabella R."/>
            <person name="Maru K."/>
            <person name="Matthews C."/>
            <person name="Mauceli E."/>
            <person name="Mccarthy M."/>
            <person name="Mcdonough S."/>
            <person name="Mcghee T."/>
            <person name="Meldrim J."/>
            <person name="Meneus L."/>
            <person name="Mesirov J."/>
            <person name="Mihalev A."/>
            <person name="Mihova T."/>
            <person name="Mikkelsen T."/>
            <person name="Mlenga V."/>
            <person name="Moru K."/>
            <person name="Mozes J."/>
            <person name="Mulrain L."/>
            <person name="Munson G."/>
            <person name="Naylor J."/>
            <person name="Newes C."/>
            <person name="Nguyen C."/>
            <person name="Nguyen N."/>
            <person name="Nguyen T."/>
            <person name="Nicol R."/>
            <person name="Nielsen C."/>
            <person name="Nizzari M."/>
            <person name="Norbu C."/>
            <person name="Norbu N."/>
            <person name="O'donnell P."/>
            <person name="Okoawo O."/>
            <person name="O'leary S."/>
            <person name="Omotosho B."/>
            <person name="O'neill K."/>
            <person name="Osman S."/>
            <person name="Parker S."/>
            <person name="Perrin D."/>
            <person name="Phunkhang P."/>
            <person name="Piqani B."/>
            <person name="Purcell S."/>
            <person name="Rachupka T."/>
            <person name="Ramasamy U."/>
            <person name="Rameau R."/>
            <person name="Ray V."/>
            <person name="Raymond C."/>
            <person name="Retta R."/>
            <person name="Richardson S."/>
            <person name="Rise C."/>
            <person name="Rodriguez J."/>
            <person name="Rogers J."/>
            <person name="Rogov P."/>
            <person name="Rutman M."/>
            <person name="Schupbach R."/>
            <person name="Seaman C."/>
            <person name="Settipalli S."/>
            <person name="Sharpe T."/>
            <person name="Sheridan J."/>
            <person name="Sherpa N."/>
            <person name="Shi J."/>
            <person name="Smirnov S."/>
            <person name="Smith C."/>
            <person name="Sougnez C."/>
            <person name="Spencer B."/>
            <person name="Stalker J."/>
            <person name="Stange-thomann N."/>
            <person name="Stavropoulos S."/>
            <person name="Stetson K."/>
            <person name="Stone C."/>
            <person name="Stone S."/>
            <person name="Stubbs M."/>
            <person name="Talamas J."/>
            <person name="Tchuinga P."/>
            <person name="Tenzing P."/>
            <person name="Tesfaye S."/>
            <person name="Theodore J."/>
            <person name="Thoulutsang Y."/>
            <person name="Topham K."/>
            <person name="Towey S."/>
            <person name="Tsamla T."/>
            <person name="Tsomo N."/>
            <person name="Vallee D."/>
            <person name="Vassiliev H."/>
            <person name="Venkataraman V."/>
            <person name="Vinson J."/>
            <person name="Vo A."/>
            <person name="Wade C."/>
            <person name="Wang S."/>
            <person name="Wangchuk T."/>
            <person name="Wangdi T."/>
            <person name="Whittaker C."/>
            <person name="Wilkinson J."/>
            <person name="Wu Y."/>
            <person name="Wyman D."/>
            <person name="Yadav S."/>
            <person name="Yang S."/>
            <person name="Yang X."/>
            <person name="Yeager S."/>
            <person name="Yee E."/>
            <person name="Young G."/>
            <person name="Zainoun J."/>
            <person name="Zembeck L."/>
            <person name="Zimmer A."/>
            <person name="Zody M."/>
            <person name="Lander E."/>
        </authorList>
    </citation>
    <scope>NUCLEOTIDE SEQUENCE [LARGE SCALE GENOMIC DNA]</scope>
</reference>
<evidence type="ECO:0000313" key="2">
    <source>
        <dbReference type="Ensembl" id="ENSCSAVP00000010920.1"/>
    </source>
</evidence>
<reference evidence="2" key="3">
    <citation type="submission" date="2025-09" db="UniProtKB">
        <authorList>
            <consortium name="Ensembl"/>
        </authorList>
    </citation>
    <scope>IDENTIFICATION</scope>
</reference>
<keyword evidence="3" id="KW-1185">Reference proteome</keyword>
<accession>H2Z008</accession>
<protein>
    <recommendedName>
        <fullName evidence="1">Little elongation complex subunit 1 C-terminal domain-containing protein</fullName>
    </recommendedName>
</protein>
<organism evidence="2 3">
    <name type="scientific">Ciona savignyi</name>
    <name type="common">Pacific transparent sea squirt</name>
    <dbReference type="NCBI Taxonomy" id="51511"/>
    <lineage>
        <taxon>Eukaryota</taxon>
        <taxon>Metazoa</taxon>
        <taxon>Chordata</taxon>
        <taxon>Tunicata</taxon>
        <taxon>Ascidiacea</taxon>
        <taxon>Phlebobranchia</taxon>
        <taxon>Cionidae</taxon>
        <taxon>Ciona</taxon>
    </lineage>
</organism>
<dbReference type="Pfam" id="PF25817">
    <property type="entry name" value="ICE1_C"/>
    <property type="match status" value="1"/>
</dbReference>
<dbReference type="Ensembl" id="ENSCSAVT00000011051.1">
    <property type="protein sequence ID" value="ENSCSAVP00000010920.1"/>
    <property type="gene ID" value="ENSCSAVG00000006395.1"/>
</dbReference>
<dbReference type="AlphaFoldDB" id="H2Z008"/>
<name>H2Z008_CIOSA</name>
<dbReference type="InParanoid" id="H2Z008"/>
<proteinExistence type="predicted"/>